<dbReference type="RefSeq" id="WP_290297309.1">
    <property type="nucleotide sequence ID" value="NZ_JAUFQR010000001.1"/>
</dbReference>
<evidence type="ECO:0000313" key="1">
    <source>
        <dbReference type="EMBL" id="MFC3756667.1"/>
    </source>
</evidence>
<dbReference type="EMBL" id="JBHRYO010000002">
    <property type="protein sequence ID" value="MFC3756667.1"/>
    <property type="molecule type" value="Genomic_DNA"/>
</dbReference>
<protein>
    <submittedName>
        <fullName evidence="1">Uncharacterized protein</fullName>
    </submittedName>
</protein>
<proteinExistence type="predicted"/>
<name>A0ABV7XVK9_9FLAO</name>
<accession>A0ABV7XVK9</accession>
<evidence type="ECO:0000313" key="2">
    <source>
        <dbReference type="Proteomes" id="UP001595735"/>
    </source>
</evidence>
<comment type="caution">
    <text evidence="1">The sequence shown here is derived from an EMBL/GenBank/DDBJ whole genome shotgun (WGS) entry which is preliminary data.</text>
</comment>
<sequence>MNKEIHELLYYYHEEGEEGYDLHEVQLLEKIDIDRVEKLKQLLHHEDQYIAYQAMLIVLAWAIPEGFELLDRFITEKWAEKENFEPHRLYHEDNVYDVITHALSISTFNGKNEHELYPYIKHFLDLYGKKFFESNLKDFLLKKNCKPLVKEIEMGMQNALEHTRYYQASQLFPVLVHYDKQIFSKYIDTFNSLINQDQRIAYNIEEAGKI</sequence>
<organism evidence="1 2">
    <name type="scientific">Chryseobacterium tructae</name>
    <dbReference type="NCBI Taxonomy" id="1037380"/>
    <lineage>
        <taxon>Bacteria</taxon>
        <taxon>Pseudomonadati</taxon>
        <taxon>Bacteroidota</taxon>
        <taxon>Flavobacteriia</taxon>
        <taxon>Flavobacteriales</taxon>
        <taxon>Weeksellaceae</taxon>
        <taxon>Chryseobacterium group</taxon>
        <taxon>Chryseobacterium</taxon>
    </lineage>
</organism>
<dbReference type="Proteomes" id="UP001595735">
    <property type="component" value="Unassembled WGS sequence"/>
</dbReference>
<keyword evidence="2" id="KW-1185">Reference proteome</keyword>
<gene>
    <name evidence="1" type="ORF">ACFONJ_11865</name>
</gene>
<reference evidence="2" key="1">
    <citation type="journal article" date="2019" name="Int. J. Syst. Evol. Microbiol.">
        <title>The Global Catalogue of Microorganisms (GCM) 10K type strain sequencing project: providing services to taxonomists for standard genome sequencing and annotation.</title>
        <authorList>
            <consortium name="The Broad Institute Genomics Platform"/>
            <consortium name="The Broad Institute Genome Sequencing Center for Infectious Disease"/>
            <person name="Wu L."/>
            <person name="Ma J."/>
        </authorList>
    </citation>
    <scope>NUCLEOTIDE SEQUENCE [LARGE SCALE GENOMIC DNA]</scope>
    <source>
        <strain evidence="2">CECT 7798</strain>
    </source>
</reference>